<name>A0A8J3HAR3_9RHOB</name>
<dbReference type="GO" id="GO:0008684">
    <property type="term" value="F:2-oxopent-4-enoate hydratase activity"/>
    <property type="evidence" value="ECO:0007669"/>
    <property type="project" value="TreeGrafter"/>
</dbReference>
<evidence type="ECO:0000313" key="2">
    <source>
        <dbReference type="Proteomes" id="UP000611500"/>
    </source>
</evidence>
<dbReference type="SUPFAM" id="SSF56529">
    <property type="entry name" value="FAH"/>
    <property type="match status" value="1"/>
</dbReference>
<dbReference type="EMBL" id="BNAP01000019">
    <property type="protein sequence ID" value="GHG97682.1"/>
    <property type="molecule type" value="Genomic_DNA"/>
</dbReference>
<dbReference type="RefSeq" id="WP_154664422.1">
    <property type="nucleotide sequence ID" value="NZ_BNAP01000019.1"/>
</dbReference>
<dbReference type="PANTHER" id="PTHR30143">
    <property type="entry name" value="ACID HYDRATASE"/>
    <property type="match status" value="1"/>
</dbReference>
<evidence type="ECO:0000313" key="1">
    <source>
        <dbReference type="EMBL" id="GHG97682.1"/>
    </source>
</evidence>
<keyword evidence="2" id="KW-1185">Reference proteome</keyword>
<protein>
    <recommendedName>
        <fullName evidence="3">2-keto-4-pentenoate hydratase</fullName>
    </recommendedName>
</protein>
<reference evidence="1" key="2">
    <citation type="submission" date="2020-09" db="EMBL/GenBank/DDBJ databases">
        <authorList>
            <person name="Sun Q."/>
            <person name="Zhou Y."/>
        </authorList>
    </citation>
    <scope>NUCLEOTIDE SEQUENCE</scope>
    <source>
        <strain evidence="1">CGMCC 1.7081</strain>
    </source>
</reference>
<dbReference type="InterPro" id="IPR050772">
    <property type="entry name" value="Hydratase-Decarb/MhpD_sf"/>
</dbReference>
<accession>A0A8J3HAR3</accession>
<reference evidence="1" key="1">
    <citation type="journal article" date="2014" name="Int. J. Syst. Evol. Microbiol.">
        <title>Complete genome sequence of Corynebacterium casei LMG S-19264T (=DSM 44701T), isolated from a smear-ripened cheese.</title>
        <authorList>
            <consortium name="US DOE Joint Genome Institute (JGI-PGF)"/>
            <person name="Walter F."/>
            <person name="Albersmeier A."/>
            <person name="Kalinowski J."/>
            <person name="Ruckert C."/>
        </authorList>
    </citation>
    <scope>NUCLEOTIDE SEQUENCE</scope>
    <source>
        <strain evidence="1">CGMCC 1.7081</strain>
    </source>
</reference>
<gene>
    <name evidence="1" type="ORF">GCM10010961_32580</name>
</gene>
<dbReference type="Proteomes" id="UP000611500">
    <property type="component" value="Unassembled WGS sequence"/>
</dbReference>
<evidence type="ECO:0008006" key="3">
    <source>
        <dbReference type="Google" id="ProtNLM"/>
    </source>
</evidence>
<proteinExistence type="predicted"/>
<comment type="caution">
    <text evidence="1">The sequence shown here is derived from an EMBL/GenBank/DDBJ whole genome shotgun (WGS) entry which is preliminary data.</text>
</comment>
<dbReference type="InterPro" id="IPR036663">
    <property type="entry name" value="Fumarylacetoacetase_C_sf"/>
</dbReference>
<organism evidence="1 2">
    <name type="scientific">Pseudodonghicola xiamenensis</name>
    <dbReference type="NCBI Taxonomy" id="337702"/>
    <lineage>
        <taxon>Bacteria</taxon>
        <taxon>Pseudomonadati</taxon>
        <taxon>Pseudomonadota</taxon>
        <taxon>Alphaproteobacteria</taxon>
        <taxon>Rhodobacterales</taxon>
        <taxon>Paracoccaceae</taxon>
        <taxon>Pseudodonghicola</taxon>
    </lineage>
</organism>
<dbReference type="GO" id="GO:0005737">
    <property type="term" value="C:cytoplasm"/>
    <property type="evidence" value="ECO:0007669"/>
    <property type="project" value="TreeGrafter"/>
</dbReference>
<sequence>MQMLKGARAEGREAAVEPADLPTDAASAYALALADAASVAGWKIGGANPWSRQAFGNSENFFGALFDGEVFVETAEVAVAGLHQPLAEPEIMLEIADPAAETPEAAFSRMGLGIEIPATVLPAACKGLLLGQISDRAGAGALWVGAVRPFDAAPFQSPFLSEFRHNDAALIEGRSNNVLGGPLGAAMEFLGLARRYGAGLAAGQWIASGGLNPAVAVQPGDRLSVAAMGLRVALKIV</sequence>
<dbReference type="AlphaFoldDB" id="A0A8J3HAR3"/>
<dbReference type="PANTHER" id="PTHR30143:SF0">
    <property type="entry name" value="2-KETO-4-PENTENOATE HYDRATASE"/>
    <property type="match status" value="1"/>
</dbReference>
<dbReference type="Gene3D" id="3.90.850.10">
    <property type="entry name" value="Fumarylacetoacetase-like, C-terminal domain"/>
    <property type="match status" value="1"/>
</dbReference>